<evidence type="ECO:0000256" key="1">
    <source>
        <dbReference type="PROSITE-ProRule" id="PRU00339"/>
    </source>
</evidence>
<organism evidence="2 3">
    <name type="scientific">Bergeyella zoohelcum</name>
    <dbReference type="NCBI Taxonomy" id="1015"/>
    <lineage>
        <taxon>Bacteria</taxon>
        <taxon>Pseudomonadati</taxon>
        <taxon>Bacteroidota</taxon>
        <taxon>Flavobacteriia</taxon>
        <taxon>Flavobacteriales</taxon>
        <taxon>Weeksellaceae</taxon>
        <taxon>Bergeyella</taxon>
    </lineage>
</organism>
<gene>
    <name evidence="2" type="ORF">NCTC11661_00574</name>
</gene>
<evidence type="ECO:0000313" key="2">
    <source>
        <dbReference type="EMBL" id="SSZ46912.1"/>
    </source>
</evidence>
<dbReference type="Proteomes" id="UP000255515">
    <property type="component" value="Unassembled WGS sequence"/>
</dbReference>
<dbReference type="SMART" id="SM00028">
    <property type="entry name" value="TPR"/>
    <property type="match status" value="9"/>
</dbReference>
<feature type="repeat" description="TPR" evidence="1">
    <location>
        <begin position="265"/>
        <end position="298"/>
    </location>
</feature>
<reference evidence="2 3" key="1">
    <citation type="submission" date="2018-06" db="EMBL/GenBank/DDBJ databases">
        <authorList>
            <consortium name="Pathogen Informatics"/>
            <person name="Doyle S."/>
        </authorList>
    </citation>
    <scope>NUCLEOTIDE SEQUENCE [LARGE SCALE GENOMIC DNA]</scope>
    <source>
        <strain evidence="2 3">NCTC11661</strain>
    </source>
</reference>
<keyword evidence="1" id="KW-0802">TPR repeat</keyword>
<accession>A0A376BZ37</accession>
<sequence length="449" mass="53113">MEDFFENELIKKFEDMIENHDELYFDSEEIEQIIVYYLELGDISYAERAVHHGLSIHPNSIDIKIKYLEVLLELEDYTTARKLINELQENSQESTDFLVCCAKYYSNLGNSKKAIALCEKALQLGEELNFLHNFIADECINIGEPFRALSHYQKALHEDPEDDYALENCMRCFAELKKPKDALLFLNDYLDRFPYSETAWYEMGQFYFNRKEYKKAINAFDYLLAINSNAVGVYTNKATCYEALKDYEKAIEIYEEVLEIEFTKAYTYHRIGLCYRALNKPIIALKYFQKSLIEDPQYYPAMMEQSFVYEALHAMEEALHFAKEATMLNEGNLEYQKRLAYLYIERSRFDEGAICLKKIVDAEPNRFYNWYAYIEVLMLLDEYEEAIRTLSIGLKRHKRAELYYQLSHCHFQLNQNQLAQEALQKAIALDESLMGEMQKKYPSIREKKN</sequence>
<dbReference type="InterPro" id="IPR011990">
    <property type="entry name" value="TPR-like_helical_dom_sf"/>
</dbReference>
<dbReference type="PROSITE" id="PS50005">
    <property type="entry name" value="TPR"/>
    <property type="match status" value="4"/>
</dbReference>
<dbReference type="RefSeq" id="WP_002686664.1">
    <property type="nucleotide sequence ID" value="NZ_UFTJ01000001.1"/>
</dbReference>
<dbReference type="EMBL" id="UFTJ01000001">
    <property type="protein sequence ID" value="SSZ46912.1"/>
    <property type="molecule type" value="Genomic_DNA"/>
</dbReference>
<protein>
    <submittedName>
        <fullName evidence="2">Type III secretion system chaperone protein SscB</fullName>
    </submittedName>
</protein>
<dbReference type="Pfam" id="PF13181">
    <property type="entry name" value="TPR_8"/>
    <property type="match status" value="3"/>
</dbReference>
<dbReference type="PANTHER" id="PTHR12558:SF13">
    <property type="entry name" value="CELL DIVISION CYCLE PROTEIN 27 HOMOLOG"/>
    <property type="match status" value="1"/>
</dbReference>
<dbReference type="InterPro" id="IPR019734">
    <property type="entry name" value="TPR_rpt"/>
</dbReference>
<evidence type="ECO:0000313" key="3">
    <source>
        <dbReference type="Proteomes" id="UP000255515"/>
    </source>
</evidence>
<dbReference type="SUPFAM" id="SSF48452">
    <property type="entry name" value="TPR-like"/>
    <property type="match status" value="3"/>
</dbReference>
<feature type="repeat" description="TPR" evidence="1">
    <location>
        <begin position="197"/>
        <end position="230"/>
    </location>
</feature>
<dbReference type="Pfam" id="PF13424">
    <property type="entry name" value="TPR_12"/>
    <property type="match status" value="1"/>
</dbReference>
<dbReference type="Gene3D" id="1.25.40.10">
    <property type="entry name" value="Tetratricopeptide repeat domain"/>
    <property type="match status" value="2"/>
</dbReference>
<name>A0A376BZ37_9FLAO</name>
<feature type="repeat" description="TPR" evidence="1">
    <location>
        <begin position="400"/>
        <end position="433"/>
    </location>
</feature>
<proteinExistence type="predicted"/>
<dbReference type="PANTHER" id="PTHR12558">
    <property type="entry name" value="CELL DIVISION CYCLE 16,23,27"/>
    <property type="match status" value="1"/>
</dbReference>
<feature type="repeat" description="TPR" evidence="1">
    <location>
        <begin position="231"/>
        <end position="264"/>
    </location>
</feature>
<dbReference type="AlphaFoldDB" id="A0A376BZ37"/>